<comment type="subcellular location">
    <subcellularLocation>
        <location evidence="8">Cell membrane</location>
        <topology evidence="8">Peripheral membrane protein</topology>
    </subcellularLocation>
    <subcellularLocation>
        <location evidence="1">Membrane</location>
    </subcellularLocation>
</comment>
<dbReference type="PROSITE" id="PS00389">
    <property type="entry name" value="ATPASE_DELTA"/>
    <property type="match status" value="1"/>
</dbReference>
<reference evidence="9 10" key="1">
    <citation type="submission" date="2016-11" db="EMBL/GenBank/DDBJ databases">
        <authorList>
            <person name="Varghese N."/>
            <person name="Submissions S."/>
        </authorList>
    </citation>
    <scope>NUCLEOTIDE SEQUENCE [LARGE SCALE GENOMIC DNA]</scope>
    <source>
        <strain evidence="9 10">DSM 29620</strain>
    </source>
</reference>
<keyword evidence="7 8" id="KW-0066">ATP synthesis</keyword>
<evidence type="ECO:0000313" key="9">
    <source>
        <dbReference type="EMBL" id="SHJ94788.1"/>
    </source>
</evidence>
<dbReference type="GO" id="GO:0046933">
    <property type="term" value="F:proton-transporting ATP synthase activity, rotational mechanism"/>
    <property type="evidence" value="ECO:0007669"/>
    <property type="project" value="UniProtKB-UniRule"/>
</dbReference>
<comment type="function">
    <text evidence="8">F(1)F(0) ATP synthase produces ATP from ADP in the presence of a proton or sodium gradient. F-type ATPases consist of two structural domains, F(1) containing the extramembraneous catalytic core and F(0) containing the membrane proton channel, linked together by a central stalk and a peripheral stalk. During catalysis, ATP synthesis in the catalytic domain of F(1) is coupled via a rotary mechanism of the central stalk subunits to proton translocation.</text>
</comment>
<organism evidence="9 10">
    <name type="scientific">Lutimaribacter pacificus</name>
    <dbReference type="NCBI Taxonomy" id="391948"/>
    <lineage>
        <taxon>Bacteria</taxon>
        <taxon>Pseudomonadati</taxon>
        <taxon>Pseudomonadota</taxon>
        <taxon>Alphaproteobacteria</taxon>
        <taxon>Rhodobacterales</taxon>
        <taxon>Roseobacteraceae</taxon>
        <taxon>Lutimaribacter</taxon>
    </lineage>
</organism>
<evidence type="ECO:0000256" key="6">
    <source>
        <dbReference type="ARBA" id="ARBA00023196"/>
    </source>
</evidence>
<accession>A0A1H0H1G1</accession>
<keyword evidence="10" id="KW-1185">Reference proteome</keyword>
<keyword evidence="4 8" id="KW-0406">Ion transport</keyword>
<dbReference type="NCBIfam" id="TIGR01145">
    <property type="entry name" value="ATP_synt_delta"/>
    <property type="match status" value="1"/>
</dbReference>
<keyword evidence="3 8" id="KW-0375">Hydrogen ion transport</keyword>
<evidence type="ECO:0000256" key="1">
    <source>
        <dbReference type="ARBA" id="ARBA00004370"/>
    </source>
</evidence>
<dbReference type="PRINTS" id="PR00125">
    <property type="entry name" value="ATPASEDELTA"/>
</dbReference>
<dbReference type="EMBL" id="FQZZ01000002">
    <property type="protein sequence ID" value="SHJ94788.1"/>
    <property type="molecule type" value="Genomic_DNA"/>
</dbReference>
<dbReference type="PANTHER" id="PTHR11910">
    <property type="entry name" value="ATP SYNTHASE DELTA CHAIN"/>
    <property type="match status" value="1"/>
</dbReference>
<keyword evidence="8" id="KW-1003">Cell membrane</keyword>
<dbReference type="SUPFAM" id="SSF47928">
    <property type="entry name" value="N-terminal domain of the delta subunit of the F1F0-ATP synthase"/>
    <property type="match status" value="1"/>
</dbReference>
<dbReference type="GO" id="GO:0005886">
    <property type="term" value="C:plasma membrane"/>
    <property type="evidence" value="ECO:0007669"/>
    <property type="project" value="UniProtKB-SubCell"/>
</dbReference>
<dbReference type="InterPro" id="IPR000711">
    <property type="entry name" value="ATPase_OSCP/dsu"/>
</dbReference>
<dbReference type="NCBIfam" id="NF004402">
    <property type="entry name" value="PRK05758.2-2"/>
    <property type="match status" value="1"/>
</dbReference>
<name>A0A1H0H1G1_9RHOB</name>
<evidence type="ECO:0000313" key="10">
    <source>
        <dbReference type="Proteomes" id="UP000324252"/>
    </source>
</evidence>
<evidence type="ECO:0000256" key="2">
    <source>
        <dbReference type="ARBA" id="ARBA00022448"/>
    </source>
</evidence>
<evidence type="ECO:0000256" key="3">
    <source>
        <dbReference type="ARBA" id="ARBA00022781"/>
    </source>
</evidence>
<proteinExistence type="inferred from homology"/>
<dbReference type="HAMAP" id="MF_01416">
    <property type="entry name" value="ATP_synth_delta_bact"/>
    <property type="match status" value="1"/>
</dbReference>
<dbReference type="NCBIfam" id="NF004406">
    <property type="entry name" value="PRK05758.3-2"/>
    <property type="match status" value="1"/>
</dbReference>
<dbReference type="GO" id="GO:0045259">
    <property type="term" value="C:proton-transporting ATP synthase complex"/>
    <property type="evidence" value="ECO:0007669"/>
    <property type="project" value="UniProtKB-KW"/>
</dbReference>
<keyword evidence="2 8" id="KW-0813">Transport</keyword>
<evidence type="ECO:0000256" key="5">
    <source>
        <dbReference type="ARBA" id="ARBA00023136"/>
    </source>
</evidence>
<evidence type="ECO:0000256" key="7">
    <source>
        <dbReference type="ARBA" id="ARBA00023310"/>
    </source>
</evidence>
<dbReference type="InterPro" id="IPR020781">
    <property type="entry name" value="ATPase_OSCP/d_CS"/>
</dbReference>
<protein>
    <recommendedName>
        <fullName evidence="8">ATP synthase subunit delta</fullName>
    </recommendedName>
    <alternativeName>
        <fullName evidence="8">ATP synthase F(1) sector subunit delta</fullName>
    </alternativeName>
    <alternativeName>
        <fullName evidence="8">F-type ATPase subunit delta</fullName>
        <shortName evidence="8">F-ATPase subunit delta</shortName>
    </alternativeName>
</protein>
<evidence type="ECO:0000256" key="8">
    <source>
        <dbReference type="HAMAP-Rule" id="MF_01416"/>
    </source>
</evidence>
<gene>
    <name evidence="8" type="primary">atpH</name>
    <name evidence="9" type="ORF">SAMN05444142_102484</name>
</gene>
<keyword evidence="6 8" id="KW-0139">CF(1)</keyword>
<evidence type="ECO:0000256" key="4">
    <source>
        <dbReference type="ARBA" id="ARBA00023065"/>
    </source>
</evidence>
<comment type="function">
    <text evidence="8">This protein is part of the stalk that links CF(0) to CF(1). It either transmits conformational changes from CF(0) to CF(1) or is implicated in proton conduction.</text>
</comment>
<keyword evidence="5 8" id="KW-0472">Membrane</keyword>
<sequence length="198" mass="21003">MQDRGQTIGRVDVSEPASISSGIAARYATAVFELAKEDKSVAKIESDLDALDAALTDSADFRDLIASPVYSRDAQGKAITALAGKMGLTPVMTNVLALMAQKRRLFVLPQLVSTLRARIAEDKGEVTADVVSAKALTKTQADKLARTLKERVGKDVKINATVDESLIGGLIVKVGSKMIDTSIASKLNSLQNAMKEVG</sequence>
<dbReference type="Proteomes" id="UP000324252">
    <property type="component" value="Unassembled WGS sequence"/>
</dbReference>
<dbReference type="InterPro" id="IPR026015">
    <property type="entry name" value="ATP_synth_OSCP/delta_N_sf"/>
</dbReference>
<dbReference type="Gene3D" id="1.10.520.20">
    <property type="entry name" value="N-terminal domain of the delta subunit of the F1F0-ATP synthase"/>
    <property type="match status" value="1"/>
</dbReference>
<dbReference type="Pfam" id="PF00213">
    <property type="entry name" value="OSCP"/>
    <property type="match status" value="1"/>
</dbReference>
<dbReference type="AlphaFoldDB" id="A0A1H0H1G1"/>
<comment type="similarity">
    <text evidence="8">Belongs to the ATPase delta chain family.</text>
</comment>